<evidence type="ECO:0000259" key="9">
    <source>
        <dbReference type="PROSITE" id="PS50157"/>
    </source>
</evidence>
<dbReference type="AlphaFoldDB" id="B7Q5X5"/>
<dbReference type="HOGENOM" id="CLU_1505106_0_0_1"/>
<reference evidence="11" key="2">
    <citation type="submission" date="2020-05" db="UniProtKB">
        <authorList>
            <consortium name="EnsemblMetazoa"/>
        </authorList>
    </citation>
    <scope>IDENTIFICATION</scope>
    <source>
        <strain evidence="11">wikel</strain>
    </source>
</reference>
<dbReference type="PROSITE" id="PS00028">
    <property type="entry name" value="ZINC_FINGER_C2H2_1"/>
    <property type="match status" value="2"/>
</dbReference>
<protein>
    <recommendedName>
        <fullName evidence="9">C2H2-type domain-containing protein</fullName>
    </recommendedName>
</protein>
<gene>
    <name evidence="10" type="ORF">IscW_ISCW021450</name>
</gene>
<evidence type="ECO:0000313" key="11">
    <source>
        <dbReference type="EnsemblMetazoa" id="ISCW021450-PA"/>
    </source>
</evidence>
<evidence type="ECO:0000256" key="2">
    <source>
        <dbReference type="ARBA" id="ARBA00022737"/>
    </source>
</evidence>
<dbReference type="InterPro" id="IPR013087">
    <property type="entry name" value="Znf_C2H2_type"/>
</dbReference>
<dbReference type="EMBL" id="DS863867">
    <property type="protein sequence ID" value="EEC14247.1"/>
    <property type="molecule type" value="Genomic_DNA"/>
</dbReference>
<dbReference type="Gene3D" id="3.30.160.60">
    <property type="entry name" value="Classic Zinc Finger"/>
    <property type="match status" value="3"/>
</dbReference>
<feature type="domain" description="C2H2-type" evidence="9">
    <location>
        <begin position="113"/>
        <end position="140"/>
    </location>
</feature>
<dbReference type="FunFam" id="3.30.160.60:FF:000495">
    <property type="entry name" value="zinc finger protein 668"/>
    <property type="match status" value="1"/>
</dbReference>
<feature type="domain" description="C2H2-type" evidence="9">
    <location>
        <begin position="141"/>
        <end position="168"/>
    </location>
</feature>
<dbReference type="PANTHER" id="PTHR24377">
    <property type="entry name" value="IP01015P-RELATED"/>
    <property type="match status" value="1"/>
</dbReference>
<dbReference type="Pfam" id="PF00096">
    <property type="entry name" value="zf-C2H2"/>
    <property type="match status" value="2"/>
</dbReference>
<proteinExistence type="predicted"/>
<keyword evidence="12" id="KW-1185">Reference proteome</keyword>
<dbReference type="InterPro" id="IPR050826">
    <property type="entry name" value="Krueppel_C2H2_ZnFinger"/>
</dbReference>
<dbReference type="OrthoDB" id="6411885at2759"/>
<evidence type="ECO:0000256" key="4">
    <source>
        <dbReference type="ARBA" id="ARBA00022833"/>
    </source>
</evidence>
<evidence type="ECO:0000256" key="5">
    <source>
        <dbReference type="ARBA" id="ARBA00023015"/>
    </source>
</evidence>
<dbReference type="SMART" id="SM00355">
    <property type="entry name" value="ZnF_C2H2"/>
    <property type="match status" value="4"/>
</dbReference>
<keyword evidence="3 8" id="KW-0863">Zinc-finger</keyword>
<keyword evidence="1" id="KW-0479">Metal-binding</keyword>
<name>B7Q5X5_IXOSC</name>
<evidence type="ECO:0000256" key="6">
    <source>
        <dbReference type="ARBA" id="ARBA00023163"/>
    </source>
</evidence>
<evidence type="ECO:0000256" key="7">
    <source>
        <dbReference type="ARBA" id="ARBA00023242"/>
    </source>
</evidence>
<dbReference type="Proteomes" id="UP000001555">
    <property type="component" value="Unassembled WGS sequence"/>
</dbReference>
<dbReference type="FunFam" id="3.30.160.60:FF:002343">
    <property type="entry name" value="Zinc finger protein 33A"/>
    <property type="match status" value="1"/>
</dbReference>
<dbReference type="VEuPathDB" id="VectorBase:ISCI021450"/>
<dbReference type="EMBL" id="ABJB010975024">
    <property type="status" value="NOT_ANNOTATED_CDS"/>
    <property type="molecule type" value="Genomic_DNA"/>
</dbReference>
<sequence>MELMESSGRSDGAALLEESCCPPKATEDIWFGCCFCTYATRDQHGIMSHLVTHGDEQFNCQHPLMSSGSRSKVHCNAQHTGDNPYKYKLCLQAFTQNCDPTSHNRKHTGEKPLKCKLCPQTFSYLSMLIAHNRTHTGERPFKCKLCPRAFFRSSSLKKHNRTHTREKLFSCKLCPQAFY</sequence>
<dbReference type="GO" id="GO:0000978">
    <property type="term" value="F:RNA polymerase II cis-regulatory region sequence-specific DNA binding"/>
    <property type="evidence" value="ECO:0000318"/>
    <property type="project" value="GO_Central"/>
</dbReference>
<evidence type="ECO:0000313" key="10">
    <source>
        <dbReference type="EMBL" id="EEC14247.1"/>
    </source>
</evidence>
<dbReference type="GO" id="GO:0000981">
    <property type="term" value="F:DNA-binding transcription factor activity, RNA polymerase II-specific"/>
    <property type="evidence" value="ECO:0000318"/>
    <property type="project" value="GO_Central"/>
</dbReference>
<feature type="domain" description="C2H2-type" evidence="9">
    <location>
        <begin position="85"/>
        <end position="112"/>
    </location>
</feature>
<keyword evidence="4" id="KW-0862">Zinc</keyword>
<dbReference type="InParanoid" id="B7Q5X5"/>
<dbReference type="STRING" id="6945.B7Q5X5"/>
<keyword evidence="5" id="KW-0805">Transcription regulation</keyword>
<keyword evidence="7" id="KW-0539">Nucleus</keyword>
<evidence type="ECO:0000256" key="1">
    <source>
        <dbReference type="ARBA" id="ARBA00022723"/>
    </source>
</evidence>
<evidence type="ECO:0000256" key="8">
    <source>
        <dbReference type="PROSITE-ProRule" id="PRU00042"/>
    </source>
</evidence>
<dbReference type="GO" id="GO:0006357">
    <property type="term" value="P:regulation of transcription by RNA polymerase II"/>
    <property type="evidence" value="ECO:0000318"/>
    <property type="project" value="GO_Central"/>
</dbReference>
<dbReference type="InterPro" id="IPR036236">
    <property type="entry name" value="Znf_C2H2_sf"/>
</dbReference>
<dbReference type="GO" id="GO:0008270">
    <property type="term" value="F:zinc ion binding"/>
    <property type="evidence" value="ECO:0007669"/>
    <property type="project" value="UniProtKB-KW"/>
</dbReference>
<keyword evidence="2" id="KW-0677">Repeat</keyword>
<evidence type="ECO:0000256" key="3">
    <source>
        <dbReference type="ARBA" id="ARBA00022771"/>
    </source>
</evidence>
<accession>B7Q5X5</accession>
<dbReference type="EnsemblMetazoa" id="ISCW021450-RA">
    <property type="protein sequence ID" value="ISCW021450-PA"/>
    <property type="gene ID" value="ISCW021450"/>
</dbReference>
<keyword evidence="6" id="KW-0804">Transcription</keyword>
<reference evidence="10 12" key="1">
    <citation type="submission" date="2008-03" db="EMBL/GenBank/DDBJ databases">
        <title>Annotation of Ixodes scapularis.</title>
        <authorList>
            <consortium name="Ixodes scapularis Genome Project Consortium"/>
            <person name="Caler E."/>
            <person name="Hannick L.I."/>
            <person name="Bidwell S."/>
            <person name="Joardar V."/>
            <person name="Thiagarajan M."/>
            <person name="Amedeo P."/>
            <person name="Galinsky K.J."/>
            <person name="Schobel S."/>
            <person name="Inman J."/>
            <person name="Hostetler J."/>
            <person name="Miller J."/>
            <person name="Hammond M."/>
            <person name="Megy K."/>
            <person name="Lawson D."/>
            <person name="Kodira C."/>
            <person name="Sutton G."/>
            <person name="Meyer J."/>
            <person name="Hill C.A."/>
            <person name="Birren B."/>
            <person name="Nene V."/>
            <person name="Collins F."/>
            <person name="Alarcon-Chaidez F."/>
            <person name="Wikel S."/>
            <person name="Strausberg R."/>
        </authorList>
    </citation>
    <scope>NUCLEOTIDE SEQUENCE [LARGE SCALE GENOMIC DNA]</scope>
    <source>
        <strain evidence="12">Wikel</strain>
        <strain evidence="10">Wikel colony</strain>
    </source>
</reference>
<organism>
    <name type="scientific">Ixodes scapularis</name>
    <name type="common">Black-legged tick</name>
    <name type="synonym">Deer tick</name>
    <dbReference type="NCBI Taxonomy" id="6945"/>
    <lineage>
        <taxon>Eukaryota</taxon>
        <taxon>Metazoa</taxon>
        <taxon>Ecdysozoa</taxon>
        <taxon>Arthropoda</taxon>
        <taxon>Chelicerata</taxon>
        <taxon>Arachnida</taxon>
        <taxon>Acari</taxon>
        <taxon>Parasitiformes</taxon>
        <taxon>Ixodida</taxon>
        <taxon>Ixodoidea</taxon>
        <taxon>Ixodidae</taxon>
        <taxon>Ixodinae</taxon>
        <taxon>Ixodes</taxon>
    </lineage>
</organism>
<dbReference type="PaxDb" id="6945-B7Q5X5"/>
<dbReference type="PROSITE" id="PS50157">
    <property type="entry name" value="ZINC_FINGER_C2H2_2"/>
    <property type="match status" value="3"/>
</dbReference>
<dbReference type="VEuPathDB" id="VectorBase:ISCP_034432"/>
<dbReference type="VEuPathDB" id="VectorBase:ISCW021450"/>
<dbReference type="SUPFAM" id="SSF57667">
    <property type="entry name" value="beta-beta-alpha zinc fingers"/>
    <property type="match status" value="2"/>
</dbReference>
<evidence type="ECO:0000313" key="12">
    <source>
        <dbReference type="Proteomes" id="UP000001555"/>
    </source>
</evidence>